<dbReference type="PANTHER" id="PTHR47878">
    <property type="entry name" value="OXIDOREDUCTASE FAD/NAD(P)-BINDING DOMAIN PROTEIN"/>
    <property type="match status" value="1"/>
</dbReference>
<gene>
    <name evidence="12" type="ORF">DEU29_11533</name>
</gene>
<dbReference type="PRINTS" id="PR00410">
    <property type="entry name" value="PHEHYDRXLASE"/>
</dbReference>
<evidence type="ECO:0000256" key="2">
    <source>
        <dbReference type="ARBA" id="ARBA00008312"/>
    </source>
</evidence>
<reference evidence="12 13" key="1">
    <citation type="submission" date="2019-03" db="EMBL/GenBank/DDBJ databases">
        <title>Freshwater and sediment microbial communities from various areas in North America, analyzing microbe dynamics in response to fracking.</title>
        <authorList>
            <person name="Lamendella R."/>
        </authorList>
    </citation>
    <scope>NUCLEOTIDE SEQUENCE [LARGE SCALE GENOMIC DNA]</scope>
    <source>
        <strain evidence="12 13">18_TX</strain>
    </source>
</reference>
<evidence type="ECO:0000256" key="8">
    <source>
        <dbReference type="ARBA" id="ARBA00023002"/>
    </source>
</evidence>
<dbReference type="InterPro" id="IPR017938">
    <property type="entry name" value="Riboflavin_synthase-like_b-brl"/>
</dbReference>
<dbReference type="InterPro" id="IPR017927">
    <property type="entry name" value="FAD-bd_FR_type"/>
</dbReference>
<dbReference type="Gene3D" id="2.40.30.10">
    <property type="entry name" value="Translation factors"/>
    <property type="match status" value="1"/>
</dbReference>
<keyword evidence="8" id="KW-0560">Oxidoreductase</keyword>
<dbReference type="GO" id="GO:0004324">
    <property type="term" value="F:ferredoxin-NADP+ reductase activity"/>
    <property type="evidence" value="ECO:0007669"/>
    <property type="project" value="UniProtKB-EC"/>
</dbReference>
<dbReference type="EMBL" id="SNXI01000015">
    <property type="protein sequence ID" value="TDP30750.1"/>
    <property type="molecule type" value="Genomic_DNA"/>
</dbReference>
<dbReference type="CDD" id="cd06195">
    <property type="entry name" value="FNR1"/>
    <property type="match status" value="1"/>
</dbReference>
<accession>A0A4R6P1K9</accession>
<evidence type="ECO:0000259" key="11">
    <source>
        <dbReference type="PROSITE" id="PS51384"/>
    </source>
</evidence>
<evidence type="ECO:0000256" key="1">
    <source>
        <dbReference type="ARBA" id="ARBA00001974"/>
    </source>
</evidence>
<keyword evidence="6" id="KW-0274">FAD</keyword>
<comment type="cofactor">
    <cofactor evidence="9">
        <name>[2Fe-2S] cluster</name>
        <dbReference type="ChEBI" id="CHEBI:190135"/>
    </cofactor>
</comment>
<dbReference type="GO" id="GO:0034599">
    <property type="term" value="P:cellular response to oxidative stress"/>
    <property type="evidence" value="ECO:0007669"/>
    <property type="project" value="TreeGrafter"/>
</dbReference>
<keyword evidence="13" id="KW-1185">Reference proteome</keyword>
<dbReference type="InterPro" id="IPR051930">
    <property type="entry name" value="FNR_type-1"/>
</dbReference>
<dbReference type="GO" id="GO:0000166">
    <property type="term" value="F:nucleotide binding"/>
    <property type="evidence" value="ECO:0007669"/>
    <property type="project" value="UniProtKB-KW"/>
</dbReference>
<evidence type="ECO:0000256" key="5">
    <source>
        <dbReference type="ARBA" id="ARBA00022741"/>
    </source>
</evidence>
<keyword evidence="5" id="KW-0547">Nucleotide-binding</keyword>
<dbReference type="OrthoDB" id="9784483at2"/>
<dbReference type="EC" id="1.18.1.2" evidence="3"/>
<dbReference type="SUPFAM" id="SSF52343">
    <property type="entry name" value="Ferredoxin reductase-like, C-terminal NADP-linked domain"/>
    <property type="match status" value="1"/>
</dbReference>
<proteinExistence type="inferred from homology"/>
<dbReference type="AlphaFoldDB" id="A0A4R6P1K9"/>
<dbReference type="Pfam" id="PF00175">
    <property type="entry name" value="NAD_binding_1"/>
    <property type="match status" value="1"/>
</dbReference>
<dbReference type="InterPro" id="IPR008333">
    <property type="entry name" value="Cbr1-like_FAD-bd_dom"/>
</dbReference>
<dbReference type="PRINTS" id="PR00371">
    <property type="entry name" value="FPNCR"/>
</dbReference>
<evidence type="ECO:0000256" key="6">
    <source>
        <dbReference type="ARBA" id="ARBA00022827"/>
    </source>
</evidence>
<dbReference type="InterPro" id="IPR039261">
    <property type="entry name" value="FNR_nucleotide-bd"/>
</dbReference>
<evidence type="ECO:0000313" key="13">
    <source>
        <dbReference type="Proteomes" id="UP000295531"/>
    </source>
</evidence>
<dbReference type="InterPro" id="IPR001433">
    <property type="entry name" value="OxRdtase_FAD/NAD-bd"/>
</dbReference>
<sequence length="246" mass="27334">MVQFISAKVVENYRWSESVFSLRVIAEPFDFKAGQFVRIGLPGADLKSLRAYSLASAPGATVTDFVIAHVDGGMVSPQLNALKPGDSINITQPASGFFTLDEVPDGDDLWLLSTGTGIGPFLSMLHTEKPWQRFKQINLVHGVRVAEDLVYQDQIQQWQRQYPEQLRYQPVVTRETIPGALTERIPQLLESGALEAALATQLSINSQVMLCGNPDMISECRQVLADKGLQKNTRRKPGNVTSENYW</sequence>
<dbReference type="Gene3D" id="3.40.50.80">
    <property type="entry name" value="Nucleotide-binding domain of ferredoxin-NADP reductase (FNR) module"/>
    <property type="match status" value="1"/>
</dbReference>
<protein>
    <recommendedName>
        <fullName evidence="3">ferredoxin--NADP(+) reductase</fullName>
        <ecNumber evidence="3">1.18.1.2</ecNumber>
    </recommendedName>
</protein>
<dbReference type="PANTHER" id="PTHR47878:SF1">
    <property type="entry name" value="FLAVODOXIN_FERREDOXIN--NADP REDUCTASE"/>
    <property type="match status" value="1"/>
</dbReference>
<dbReference type="InterPro" id="IPR001709">
    <property type="entry name" value="Flavoprot_Pyr_Nucl_cyt_Rdtase"/>
</dbReference>
<dbReference type="Pfam" id="PF00970">
    <property type="entry name" value="FAD_binding_6"/>
    <property type="match status" value="1"/>
</dbReference>
<dbReference type="RefSeq" id="WP_133540303.1">
    <property type="nucleotide sequence ID" value="NZ_SNXI01000015.1"/>
</dbReference>
<keyword evidence="7" id="KW-0521">NADP</keyword>
<evidence type="ECO:0000256" key="4">
    <source>
        <dbReference type="ARBA" id="ARBA00022630"/>
    </source>
</evidence>
<evidence type="ECO:0000256" key="10">
    <source>
        <dbReference type="ARBA" id="ARBA00047776"/>
    </source>
</evidence>
<dbReference type="GO" id="GO:0042167">
    <property type="term" value="P:heme catabolic process"/>
    <property type="evidence" value="ECO:0007669"/>
    <property type="project" value="TreeGrafter"/>
</dbReference>
<feature type="domain" description="FAD-binding FR-type" evidence="11">
    <location>
        <begin position="2"/>
        <end position="100"/>
    </location>
</feature>
<evidence type="ECO:0000256" key="3">
    <source>
        <dbReference type="ARBA" id="ARBA00013223"/>
    </source>
</evidence>
<comment type="similarity">
    <text evidence="2">Belongs to the ferredoxin--NADP reductase type 1 family.</text>
</comment>
<dbReference type="Proteomes" id="UP000295531">
    <property type="component" value="Unassembled WGS sequence"/>
</dbReference>
<evidence type="ECO:0000256" key="7">
    <source>
        <dbReference type="ARBA" id="ARBA00022857"/>
    </source>
</evidence>
<comment type="cofactor">
    <cofactor evidence="1">
        <name>FAD</name>
        <dbReference type="ChEBI" id="CHEBI:57692"/>
    </cofactor>
</comment>
<dbReference type="PROSITE" id="PS51384">
    <property type="entry name" value="FAD_FR"/>
    <property type="match status" value="1"/>
</dbReference>
<keyword evidence="4" id="KW-0285">Flavoprotein</keyword>
<organism evidence="12 13">
    <name type="scientific">Idiomarina aquatica</name>
    <dbReference type="NCBI Taxonomy" id="1327752"/>
    <lineage>
        <taxon>Bacteria</taxon>
        <taxon>Pseudomonadati</taxon>
        <taxon>Pseudomonadota</taxon>
        <taxon>Gammaproteobacteria</taxon>
        <taxon>Alteromonadales</taxon>
        <taxon>Idiomarinaceae</taxon>
        <taxon>Idiomarina</taxon>
    </lineage>
</organism>
<evidence type="ECO:0000256" key="9">
    <source>
        <dbReference type="ARBA" id="ARBA00034078"/>
    </source>
</evidence>
<comment type="catalytic activity">
    <reaction evidence="10">
        <text>2 reduced [2Fe-2S]-[ferredoxin] + NADP(+) + H(+) = 2 oxidized [2Fe-2S]-[ferredoxin] + NADPH</text>
        <dbReference type="Rhea" id="RHEA:20125"/>
        <dbReference type="Rhea" id="RHEA-COMP:10000"/>
        <dbReference type="Rhea" id="RHEA-COMP:10001"/>
        <dbReference type="ChEBI" id="CHEBI:15378"/>
        <dbReference type="ChEBI" id="CHEBI:33737"/>
        <dbReference type="ChEBI" id="CHEBI:33738"/>
        <dbReference type="ChEBI" id="CHEBI:57783"/>
        <dbReference type="ChEBI" id="CHEBI:58349"/>
        <dbReference type="EC" id="1.18.1.2"/>
    </reaction>
</comment>
<dbReference type="SUPFAM" id="SSF63380">
    <property type="entry name" value="Riboflavin synthase domain-like"/>
    <property type="match status" value="1"/>
</dbReference>
<name>A0A4R6P1K9_9GAMM</name>
<evidence type="ECO:0000313" key="12">
    <source>
        <dbReference type="EMBL" id="TDP30750.1"/>
    </source>
</evidence>
<dbReference type="InterPro" id="IPR033892">
    <property type="entry name" value="FNR_bac"/>
</dbReference>
<comment type="caution">
    <text evidence="12">The sequence shown here is derived from an EMBL/GenBank/DDBJ whole genome shotgun (WGS) entry which is preliminary data.</text>
</comment>